<dbReference type="InterPro" id="IPR008166">
    <property type="entry name" value="Glyco_transf_92"/>
</dbReference>
<evidence type="ECO:0000256" key="5">
    <source>
        <dbReference type="ARBA" id="ARBA00022692"/>
    </source>
</evidence>
<name>A0A9F2QU01_PYTBI</name>
<keyword evidence="7" id="KW-0472">Membrane</keyword>
<dbReference type="GO" id="GO:0016757">
    <property type="term" value="F:glycosyltransferase activity"/>
    <property type="evidence" value="ECO:0007669"/>
    <property type="project" value="UniProtKB-UniRule"/>
</dbReference>
<comment type="similarity">
    <text evidence="2 8">Belongs to the glycosyltransferase 92 family.</text>
</comment>
<dbReference type="AlphaFoldDB" id="A0A9F2QU01"/>
<comment type="subcellular location">
    <subcellularLocation>
        <location evidence="1">Membrane</location>
        <topology evidence="1">Single-pass membrane protein</topology>
    </subcellularLocation>
</comment>
<sequence>MYKILGAQKVTIYKNSCSPLMEKVLDYYISEGTVEIIPWPIHLYLKVSSYWHHSMGGKDIGYYGQIAALKDCIYRNMYRSKYVVLIDADEVILPIKDADWKSLMQRMEKGNPRAGVFLFENQVFRNNVFSRTPFNFSLWSMVPGVNMFEHIHKEPNRTEGFNNRKMIVDPRKVIQTSVHSVLKMHGETSIQVSSQLAINFHCRTPEHKDLPENALVQDSIFWRYNKTLTAKVNNALLKSSILGANDPAQWQKR</sequence>
<dbReference type="RefSeq" id="XP_007423247.1">
    <property type="nucleotide sequence ID" value="XM_007423185.2"/>
</dbReference>
<evidence type="ECO:0000256" key="7">
    <source>
        <dbReference type="ARBA" id="ARBA00023136"/>
    </source>
</evidence>
<evidence type="ECO:0000313" key="9">
    <source>
        <dbReference type="Proteomes" id="UP000695026"/>
    </source>
</evidence>
<keyword evidence="3 8" id="KW-0328">Glycosyltransferase</keyword>
<proteinExistence type="inferred from homology"/>
<evidence type="ECO:0000256" key="6">
    <source>
        <dbReference type="ARBA" id="ARBA00022989"/>
    </source>
</evidence>
<dbReference type="OrthoDB" id="2526284at2759"/>
<dbReference type="EC" id="2.4.1.-" evidence="8"/>
<evidence type="ECO:0000256" key="8">
    <source>
        <dbReference type="RuleBase" id="RU366017"/>
    </source>
</evidence>
<keyword evidence="6" id="KW-1133">Transmembrane helix</keyword>
<dbReference type="GO" id="GO:0016020">
    <property type="term" value="C:membrane"/>
    <property type="evidence" value="ECO:0007669"/>
    <property type="project" value="UniProtKB-SubCell"/>
</dbReference>
<organism evidence="9 10">
    <name type="scientific">Python bivittatus</name>
    <name type="common">Burmese python</name>
    <name type="synonym">Python molurus bivittatus</name>
    <dbReference type="NCBI Taxonomy" id="176946"/>
    <lineage>
        <taxon>Eukaryota</taxon>
        <taxon>Metazoa</taxon>
        <taxon>Chordata</taxon>
        <taxon>Craniata</taxon>
        <taxon>Vertebrata</taxon>
        <taxon>Euteleostomi</taxon>
        <taxon>Lepidosauria</taxon>
        <taxon>Squamata</taxon>
        <taxon>Bifurcata</taxon>
        <taxon>Unidentata</taxon>
        <taxon>Episquamata</taxon>
        <taxon>Toxicofera</taxon>
        <taxon>Serpentes</taxon>
        <taxon>Henophidia</taxon>
        <taxon>Pythonidae</taxon>
        <taxon>Python</taxon>
    </lineage>
</organism>
<dbReference type="PANTHER" id="PTHR21461">
    <property type="entry name" value="GLYCOSYLTRANSFERASE FAMILY 92 PROTEIN"/>
    <property type="match status" value="1"/>
</dbReference>
<evidence type="ECO:0000256" key="2">
    <source>
        <dbReference type="ARBA" id="ARBA00007647"/>
    </source>
</evidence>
<protein>
    <recommendedName>
        <fullName evidence="8">Glycosyltransferase family 92 protein</fullName>
        <ecNumber evidence="8">2.4.1.-</ecNumber>
    </recommendedName>
</protein>
<dbReference type="PANTHER" id="PTHR21461:SF69">
    <property type="entry name" value="GLYCOSYLTRANSFERASE FAMILY 92 PROTEIN"/>
    <property type="match status" value="1"/>
</dbReference>
<reference evidence="10" key="1">
    <citation type="submission" date="2025-08" db="UniProtKB">
        <authorList>
            <consortium name="RefSeq"/>
        </authorList>
    </citation>
    <scope>IDENTIFICATION</scope>
    <source>
        <tissue evidence="10">Liver</tissue>
    </source>
</reference>
<dbReference type="Proteomes" id="UP000695026">
    <property type="component" value="Unplaced"/>
</dbReference>
<dbReference type="OMA" id="LANANDC"/>
<evidence type="ECO:0000256" key="1">
    <source>
        <dbReference type="ARBA" id="ARBA00004167"/>
    </source>
</evidence>
<evidence type="ECO:0000256" key="3">
    <source>
        <dbReference type="ARBA" id="ARBA00022676"/>
    </source>
</evidence>
<keyword evidence="4 8" id="KW-0808">Transferase</keyword>
<dbReference type="Pfam" id="PF01697">
    <property type="entry name" value="Glyco_transf_92"/>
    <property type="match status" value="1"/>
</dbReference>
<dbReference type="GO" id="GO:0005737">
    <property type="term" value="C:cytoplasm"/>
    <property type="evidence" value="ECO:0007669"/>
    <property type="project" value="TreeGrafter"/>
</dbReference>
<accession>A0A9F2QU01</accession>
<evidence type="ECO:0000313" key="10">
    <source>
        <dbReference type="RefSeq" id="XP_007423247.1"/>
    </source>
</evidence>
<dbReference type="KEGG" id="pbi:103055112"/>
<gene>
    <name evidence="10" type="primary">LOC103055112</name>
</gene>
<evidence type="ECO:0000256" key="4">
    <source>
        <dbReference type="ARBA" id="ARBA00022679"/>
    </source>
</evidence>
<dbReference type="GeneID" id="103055112"/>
<keyword evidence="5" id="KW-0812">Transmembrane</keyword>
<keyword evidence="9" id="KW-1185">Reference proteome</keyword>